<sequence>MDPTGRGRAAAAGETRRLAFEGSAGAVQRSREFSRAALRSWHWLPADDEEQRARAEDVLLMVSELVTNACLHAPGGPRELRLDWDGVRLRVEVVDASPVLPRLARAADPSRPGGHGLRVVDRLARAWGAAPDDGGKLVWLEVGSPLDRHVRLDGFNRGG</sequence>
<comment type="caution">
    <text evidence="3">The sequence shown here is derived from an EMBL/GenBank/DDBJ whole genome shotgun (WGS) entry which is preliminary data.</text>
</comment>
<dbReference type="CDD" id="cd16936">
    <property type="entry name" value="HATPase_RsbW-like"/>
    <property type="match status" value="1"/>
</dbReference>
<dbReference type="GO" id="GO:0004674">
    <property type="term" value="F:protein serine/threonine kinase activity"/>
    <property type="evidence" value="ECO:0007669"/>
    <property type="project" value="UniProtKB-KW"/>
</dbReference>
<evidence type="ECO:0000256" key="1">
    <source>
        <dbReference type="ARBA" id="ARBA00022527"/>
    </source>
</evidence>
<keyword evidence="4" id="KW-1185">Reference proteome</keyword>
<dbReference type="AlphaFoldDB" id="A0A1E7MV64"/>
<dbReference type="InterPro" id="IPR003594">
    <property type="entry name" value="HATPase_dom"/>
</dbReference>
<protein>
    <recommendedName>
        <fullName evidence="2">Histidine kinase/HSP90-like ATPase domain-containing protein</fullName>
    </recommendedName>
</protein>
<keyword evidence="1" id="KW-0418">Kinase</keyword>
<organism evidence="3 4">
    <name type="scientific">Kitasatospora aureofaciens</name>
    <name type="common">Streptomyces aureofaciens</name>
    <dbReference type="NCBI Taxonomy" id="1894"/>
    <lineage>
        <taxon>Bacteria</taxon>
        <taxon>Bacillati</taxon>
        <taxon>Actinomycetota</taxon>
        <taxon>Actinomycetes</taxon>
        <taxon>Kitasatosporales</taxon>
        <taxon>Streptomycetaceae</taxon>
        <taxon>Kitasatospora</taxon>
    </lineage>
</organism>
<name>A0A1E7MV64_KITAU</name>
<dbReference type="PANTHER" id="PTHR35526:SF3">
    <property type="entry name" value="ANTI-SIGMA-F FACTOR RSBW"/>
    <property type="match status" value="1"/>
</dbReference>
<dbReference type="InterPro" id="IPR050267">
    <property type="entry name" value="Anti-sigma-factor_SerPK"/>
</dbReference>
<reference evidence="3" key="1">
    <citation type="submission" date="2016-08" db="EMBL/GenBank/DDBJ databases">
        <title>Sequencing, Assembly and Comparative Genomics of S. aureofaciens ATCC 10762.</title>
        <authorList>
            <person name="Gradnigo J.S."/>
            <person name="Johnson N."/>
            <person name="Somerville G.A."/>
        </authorList>
    </citation>
    <scope>NUCLEOTIDE SEQUENCE [LARGE SCALE GENOMIC DNA]</scope>
    <source>
        <strain evidence="3">ATCC 10762</strain>
    </source>
</reference>
<dbReference type="Proteomes" id="UP000037395">
    <property type="component" value="Unassembled WGS sequence"/>
</dbReference>
<evidence type="ECO:0000259" key="2">
    <source>
        <dbReference type="Pfam" id="PF13581"/>
    </source>
</evidence>
<evidence type="ECO:0000313" key="4">
    <source>
        <dbReference type="Proteomes" id="UP000037395"/>
    </source>
</evidence>
<gene>
    <name evidence="3" type="ORF">HS99_0016560</name>
</gene>
<keyword evidence="1" id="KW-0808">Transferase</keyword>
<dbReference type="EMBL" id="JPRF03000097">
    <property type="protein sequence ID" value="OEV32317.1"/>
    <property type="molecule type" value="Genomic_DNA"/>
</dbReference>
<evidence type="ECO:0000313" key="3">
    <source>
        <dbReference type="EMBL" id="OEV32317.1"/>
    </source>
</evidence>
<dbReference type="Gene3D" id="3.30.565.10">
    <property type="entry name" value="Histidine kinase-like ATPase, C-terminal domain"/>
    <property type="match status" value="1"/>
</dbReference>
<dbReference type="RefSeq" id="WP_046385808.1">
    <property type="nucleotide sequence ID" value="NZ_JBEZYM010000031.1"/>
</dbReference>
<dbReference type="Pfam" id="PF13581">
    <property type="entry name" value="HATPase_c_2"/>
    <property type="match status" value="1"/>
</dbReference>
<feature type="domain" description="Histidine kinase/HSP90-like ATPase" evidence="2">
    <location>
        <begin position="49"/>
        <end position="140"/>
    </location>
</feature>
<dbReference type="InterPro" id="IPR036890">
    <property type="entry name" value="HATPase_C_sf"/>
</dbReference>
<proteinExistence type="predicted"/>
<accession>A0A1E7MV64</accession>
<dbReference type="SUPFAM" id="SSF55874">
    <property type="entry name" value="ATPase domain of HSP90 chaperone/DNA topoisomerase II/histidine kinase"/>
    <property type="match status" value="1"/>
</dbReference>
<keyword evidence="1" id="KW-0723">Serine/threonine-protein kinase</keyword>
<dbReference type="PANTHER" id="PTHR35526">
    <property type="entry name" value="ANTI-SIGMA-F FACTOR RSBW-RELATED"/>
    <property type="match status" value="1"/>
</dbReference>